<dbReference type="PANTHER" id="PTHR43162:SF1">
    <property type="entry name" value="PRESTALK A DIFFERENTIATION PROTEIN A"/>
    <property type="match status" value="1"/>
</dbReference>
<gene>
    <name evidence="3" type="ORF">D7294_18400</name>
</gene>
<dbReference type="Gene3D" id="3.40.50.720">
    <property type="entry name" value="NAD(P)-binding Rossmann-like Domain"/>
    <property type="match status" value="1"/>
</dbReference>
<proteinExistence type="predicted"/>
<accession>A0A3A9YWF6</accession>
<keyword evidence="4" id="KW-1185">Reference proteome</keyword>
<dbReference type="Gene3D" id="3.90.25.10">
    <property type="entry name" value="UDP-galactose 4-epimerase, domain 1"/>
    <property type="match status" value="1"/>
</dbReference>
<feature type="domain" description="NAD(P)-binding" evidence="2">
    <location>
        <begin position="35"/>
        <end position="133"/>
    </location>
</feature>
<feature type="compositionally biased region" description="Basic residues" evidence="1">
    <location>
        <begin position="176"/>
        <end position="185"/>
    </location>
</feature>
<dbReference type="Proteomes" id="UP000272474">
    <property type="component" value="Unassembled WGS sequence"/>
</dbReference>
<evidence type="ECO:0000313" key="4">
    <source>
        <dbReference type="Proteomes" id="UP000272474"/>
    </source>
</evidence>
<organism evidence="3 4">
    <name type="scientific">Streptomyces hoynatensis</name>
    <dbReference type="NCBI Taxonomy" id="1141874"/>
    <lineage>
        <taxon>Bacteria</taxon>
        <taxon>Bacillati</taxon>
        <taxon>Actinomycetota</taxon>
        <taxon>Actinomycetes</taxon>
        <taxon>Kitasatosporales</taxon>
        <taxon>Streptomycetaceae</taxon>
        <taxon>Streptomyces</taxon>
    </lineage>
</organism>
<feature type="region of interest" description="Disordered" evidence="1">
    <location>
        <begin position="138"/>
        <end position="185"/>
    </location>
</feature>
<dbReference type="InterPro" id="IPR016040">
    <property type="entry name" value="NAD(P)-bd_dom"/>
</dbReference>
<sequence>MAGPASRGPALDGAQAACLAEPDLAAAAAHPRGRVPALGAAAVAAGVRRLVLLTAHGVGEADGGHPLRPAERAVRESGVAWTILRPDWFAQNFGEGFWLPLVRGGTPALPTGEGRTPFVDAEDIAEVAVAALTGEAAAAGAWSRGAPTPPAGRGRHGRWRGRGPARAAGSGGGLRRPARGSRRPG</sequence>
<evidence type="ECO:0000313" key="3">
    <source>
        <dbReference type="EMBL" id="RKN40421.1"/>
    </source>
</evidence>
<evidence type="ECO:0000256" key="1">
    <source>
        <dbReference type="SAM" id="MobiDB-lite"/>
    </source>
</evidence>
<dbReference type="InterPro" id="IPR051604">
    <property type="entry name" value="Ergot_Alk_Oxidoreductase"/>
</dbReference>
<dbReference type="Pfam" id="PF13460">
    <property type="entry name" value="NAD_binding_10"/>
    <property type="match status" value="1"/>
</dbReference>
<dbReference type="EMBL" id="RBAL01000010">
    <property type="protein sequence ID" value="RKN40421.1"/>
    <property type="molecule type" value="Genomic_DNA"/>
</dbReference>
<comment type="caution">
    <text evidence="3">The sequence shown here is derived from an EMBL/GenBank/DDBJ whole genome shotgun (WGS) entry which is preliminary data.</text>
</comment>
<dbReference type="SUPFAM" id="SSF51735">
    <property type="entry name" value="NAD(P)-binding Rossmann-fold domains"/>
    <property type="match status" value="1"/>
</dbReference>
<name>A0A3A9YWF6_9ACTN</name>
<feature type="compositionally biased region" description="Basic residues" evidence="1">
    <location>
        <begin position="153"/>
        <end position="163"/>
    </location>
</feature>
<dbReference type="PANTHER" id="PTHR43162">
    <property type="match status" value="1"/>
</dbReference>
<reference evidence="3 4" key="1">
    <citation type="journal article" date="2014" name="Int. J. Syst. Evol. Microbiol.">
        <title>Streptomyces hoynatensis sp. nov., isolated from deep marine sediment.</title>
        <authorList>
            <person name="Veyisoglu A."/>
            <person name="Sahin N."/>
        </authorList>
    </citation>
    <scope>NUCLEOTIDE SEQUENCE [LARGE SCALE GENOMIC DNA]</scope>
    <source>
        <strain evidence="3 4">KCTC 29097</strain>
    </source>
</reference>
<evidence type="ECO:0000259" key="2">
    <source>
        <dbReference type="Pfam" id="PF13460"/>
    </source>
</evidence>
<dbReference type="InterPro" id="IPR036291">
    <property type="entry name" value="NAD(P)-bd_dom_sf"/>
</dbReference>
<protein>
    <recommendedName>
        <fullName evidence="2">NAD(P)-binding domain-containing protein</fullName>
    </recommendedName>
</protein>
<dbReference type="AlphaFoldDB" id="A0A3A9YWF6"/>
<dbReference type="OrthoDB" id="3250520at2"/>